<dbReference type="GeneID" id="18162371"/>
<dbReference type="EMBL" id="JH126399">
    <property type="protein sequence ID" value="EGX95682.1"/>
    <property type="molecule type" value="Genomic_DNA"/>
</dbReference>
<evidence type="ECO:0000313" key="1">
    <source>
        <dbReference type="EMBL" id="EGX95682.1"/>
    </source>
</evidence>
<dbReference type="VEuPathDB" id="FungiDB:CCM_00336"/>
<dbReference type="InParanoid" id="G3J3F2"/>
<protein>
    <submittedName>
        <fullName evidence="1">Uncharacterized protein</fullName>
    </submittedName>
</protein>
<proteinExistence type="predicted"/>
<dbReference type="RefSeq" id="XP_006665559.1">
    <property type="nucleotide sequence ID" value="XM_006665496.1"/>
</dbReference>
<dbReference type="KEGG" id="cmt:CCM_00336"/>
<reference evidence="1 2" key="1">
    <citation type="journal article" date="2011" name="Genome Biol.">
        <title>Genome sequence of the insect pathogenic fungus Cordyceps militaris, a valued traditional Chinese medicine.</title>
        <authorList>
            <person name="Zheng P."/>
            <person name="Xia Y."/>
            <person name="Xiao G."/>
            <person name="Xiong C."/>
            <person name="Hu X."/>
            <person name="Zhang S."/>
            <person name="Zheng H."/>
            <person name="Huang Y."/>
            <person name="Zhou Y."/>
            <person name="Wang S."/>
            <person name="Zhao G.P."/>
            <person name="Liu X."/>
            <person name="St Leger R.J."/>
            <person name="Wang C."/>
        </authorList>
    </citation>
    <scope>NUCLEOTIDE SEQUENCE [LARGE SCALE GENOMIC DNA]</scope>
    <source>
        <strain evidence="1 2">CM01</strain>
    </source>
</reference>
<dbReference type="Proteomes" id="UP000001610">
    <property type="component" value="Unassembled WGS sequence"/>
</dbReference>
<name>G3J3F2_CORMM</name>
<dbReference type="AlphaFoldDB" id="G3J3F2"/>
<dbReference type="HOGENOM" id="CLU_662245_0_0_1"/>
<accession>G3J3F2</accession>
<gene>
    <name evidence="1" type="ORF">CCM_00336</name>
</gene>
<sequence length="415" mass="44934">MVNRPPGPCPNLHEPRSTIQPRIVVYRNGKLSATSLCISELRRGYSTTLLAYIRVCFSHLGLGANASRPVAIITNKASLPLKEILPKVHYPTSSPPLPALTMRCLLAKSVIASGNIEPSTRSSICPPADHAPTDTDGQLMKSISPSSAIMACIYMSIAPMPIASLVANSVPLPLAAESANQYDYYIRTDTYSLSYAFVQTHIICNISYPPIIPRFGFSDIGITETWFELLHAFGRSLLSSPILLSCRARKPDVCECGYPTYELPSTALHRTLEKEDGISMFSLSMQACMHALGPTRARNQEKQSFRSLKGSCWVHLGCILASSWTSVDADLTAEVPGARRAMGATGQTTLGTIVQAQHLHPPSSPPRTWPKAKTQAAWCACVVVSAPPSQGVRLSGKTRMFSLLALATGRRGLSR</sequence>
<keyword evidence="2" id="KW-1185">Reference proteome</keyword>
<evidence type="ECO:0000313" key="2">
    <source>
        <dbReference type="Proteomes" id="UP000001610"/>
    </source>
</evidence>
<organism evidence="1 2">
    <name type="scientific">Cordyceps militaris (strain CM01)</name>
    <name type="common">Caterpillar fungus</name>
    <dbReference type="NCBI Taxonomy" id="983644"/>
    <lineage>
        <taxon>Eukaryota</taxon>
        <taxon>Fungi</taxon>
        <taxon>Dikarya</taxon>
        <taxon>Ascomycota</taxon>
        <taxon>Pezizomycotina</taxon>
        <taxon>Sordariomycetes</taxon>
        <taxon>Hypocreomycetidae</taxon>
        <taxon>Hypocreales</taxon>
        <taxon>Cordycipitaceae</taxon>
        <taxon>Cordyceps</taxon>
    </lineage>
</organism>